<dbReference type="Proteomes" id="UP000005237">
    <property type="component" value="Unassembled WGS sequence"/>
</dbReference>
<comment type="similarity">
    <text evidence="5 7">Belongs to the gemin-2 family.</text>
</comment>
<dbReference type="InterPro" id="IPR017364">
    <property type="entry name" value="GEMIN2"/>
</dbReference>
<dbReference type="GO" id="GO:0009792">
    <property type="term" value="P:embryo development ending in birth or egg hatching"/>
    <property type="evidence" value="ECO:0007669"/>
    <property type="project" value="EnsemblMetazoa"/>
</dbReference>
<organism evidence="9 10">
    <name type="scientific">Caenorhabditis japonica</name>
    <dbReference type="NCBI Taxonomy" id="281687"/>
    <lineage>
        <taxon>Eukaryota</taxon>
        <taxon>Metazoa</taxon>
        <taxon>Ecdysozoa</taxon>
        <taxon>Nematoda</taxon>
        <taxon>Chromadorea</taxon>
        <taxon>Rhabditida</taxon>
        <taxon>Rhabditina</taxon>
        <taxon>Rhabditomorpha</taxon>
        <taxon>Rhabditoidea</taxon>
        <taxon>Rhabditidae</taxon>
        <taxon>Peloderinae</taxon>
        <taxon>Caenorhabditis</taxon>
    </lineage>
</organism>
<dbReference type="GO" id="GO:0032797">
    <property type="term" value="C:SMN complex"/>
    <property type="evidence" value="ECO:0007669"/>
    <property type="project" value="UniProtKB-UniRule"/>
</dbReference>
<keyword evidence="4 7" id="KW-0508">mRNA splicing</keyword>
<sequence>MDQEACFGPADDGTEDVNLSSIPTTPEEYFRQMRAERKKQPAVVAVRVPTTTKKTSTSSGKADDGCTSPEAKKQKWFTENGVIQEKRLGRETAPSLIPSPEWQRGKAAQFKEHRLKIAPLTADNQTSVERRKIADLKTQDEEKWREILFGKCLPEFENQLVNFPNHTGTPPCLPMVLSIPKKFLTQLIEYLATWAAEEGFNRPIREWLFAILVIIDEPLVQEAVSAIREIAKQCRNLRSQLSEDRKLEAYEYSLFITIVGVYFVQKDLSDCF</sequence>
<dbReference type="GO" id="GO:0000387">
    <property type="term" value="P:spliceosomal snRNP assembly"/>
    <property type="evidence" value="ECO:0007669"/>
    <property type="project" value="UniProtKB-UniRule"/>
</dbReference>
<evidence type="ECO:0000256" key="8">
    <source>
        <dbReference type="SAM" id="MobiDB-lite"/>
    </source>
</evidence>
<dbReference type="EnsemblMetazoa" id="CJA22774.1">
    <property type="protein sequence ID" value="CJA22774.1"/>
    <property type="gene ID" value="WBGene00178346"/>
</dbReference>
<dbReference type="InterPro" id="IPR035426">
    <property type="entry name" value="Gemin2/Brr1"/>
</dbReference>
<protein>
    <recommendedName>
        <fullName evidence="6 7">Gem-associated protein 2</fullName>
    </recommendedName>
</protein>
<reference evidence="10" key="1">
    <citation type="submission" date="2010-08" db="EMBL/GenBank/DDBJ databases">
        <authorList>
            <consortium name="Caenorhabditis japonica Sequencing Consortium"/>
            <person name="Wilson R.K."/>
        </authorList>
    </citation>
    <scope>NUCLEOTIDE SEQUENCE [LARGE SCALE GENOMIC DNA]</scope>
    <source>
        <strain evidence="10">DF5081</strain>
    </source>
</reference>
<comment type="subunit">
    <text evidence="7">Part of the core SMN complex.</text>
</comment>
<reference evidence="9" key="2">
    <citation type="submission" date="2022-06" db="UniProtKB">
        <authorList>
            <consortium name="EnsemblMetazoa"/>
        </authorList>
    </citation>
    <scope>IDENTIFICATION</scope>
    <source>
        <strain evidence="9">DF5081</strain>
    </source>
</reference>
<feature type="compositionally biased region" description="Low complexity" evidence="8">
    <location>
        <begin position="41"/>
        <end position="60"/>
    </location>
</feature>
<dbReference type="Gene3D" id="1.20.58.1070">
    <property type="match status" value="1"/>
</dbReference>
<dbReference type="PIRSF" id="PIRSF038038">
    <property type="entry name" value="SMN_Gemin2"/>
    <property type="match status" value="1"/>
</dbReference>
<proteinExistence type="inferred from homology"/>
<evidence type="ECO:0000313" key="9">
    <source>
        <dbReference type="EnsemblMetazoa" id="CJA22774.1"/>
    </source>
</evidence>
<evidence type="ECO:0000313" key="10">
    <source>
        <dbReference type="Proteomes" id="UP000005237"/>
    </source>
</evidence>
<dbReference type="PANTHER" id="PTHR12794:SF0">
    <property type="entry name" value="GEM-ASSOCIATED PROTEIN 2"/>
    <property type="match status" value="1"/>
</dbReference>
<evidence type="ECO:0000256" key="3">
    <source>
        <dbReference type="ARBA" id="ARBA00022664"/>
    </source>
</evidence>
<comment type="subcellular location">
    <subcellularLocation>
        <location evidence="1">Cytoplasm</location>
    </subcellularLocation>
</comment>
<feature type="region of interest" description="Disordered" evidence="8">
    <location>
        <begin position="1"/>
        <end position="73"/>
    </location>
</feature>
<keyword evidence="3 7" id="KW-0507">mRNA processing</keyword>
<dbReference type="Pfam" id="PF04938">
    <property type="entry name" value="SIP1"/>
    <property type="match status" value="1"/>
</dbReference>
<comment type="function">
    <text evidence="7">The SMN complex catalyzes the assembly of small nuclear ribonucleoproteins (snRNPs), the building blocks of the spliceosome, and thereby plays an important role in the splicing of cellular pre-mRNAs.</text>
</comment>
<dbReference type="GO" id="GO:0000245">
    <property type="term" value="P:spliceosomal complex assembly"/>
    <property type="evidence" value="ECO:0007669"/>
    <property type="project" value="UniProtKB-UniRule"/>
</dbReference>
<evidence type="ECO:0000256" key="7">
    <source>
        <dbReference type="PIRNR" id="PIRNR038038"/>
    </source>
</evidence>
<evidence type="ECO:0000256" key="5">
    <source>
        <dbReference type="ARBA" id="ARBA00025758"/>
    </source>
</evidence>
<evidence type="ECO:0000256" key="2">
    <source>
        <dbReference type="ARBA" id="ARBA00022490"/>
    </source>
</evidence>
<dbReference type="AlphaFoldDB" id="A0A8R1E4X4"/>
<dbReference type="GO" id="GO:0005681">
    <property type="term" value="C:spliceosomal complex"/>
    <property type="evidence" value="ECO:0007669"/>
    <property type="project" value="UniProtKB-UniRule"/>
</dbReference>
<keyword evidence="2 7" id="KW-0963">Cytoplasm</keyword>
<evidence type="ECO:0000256" key="6">
    <source>
        <dbReference type="ARBA" id="ARBA00047179"/>
    </source>
</evidence>
<accession>A0A8R1E4X4</accession>
<evidence type="ECO:0000256" key="4">
    <source>
        <dbReference type="ARBA" id="ARBA00023187"/>
    </source>
</evidence>
<evidence type="ECO:0000256" key="1">
    <source>
        <dbReference type="ARBA" id="ARBA00004496"/>
    </source>
</evidence>
<dbReference type="PANTHER" id="PTHR12794">
    <property type="entry name" value="GEMIN2"/>
    <property type="match status" value="1"/>
</dbReference>
<keyword evidence="10" id="KW-1185">Reference proteome</keyword>
<feature type="compositionally biased region" description="Basic and acidic residues" evidence="8">
    <location>
        <begin position="28"/>
        <end position="39"/>
    </location>
</feature>
<name>A0A8R1E4X4_CAEJA</name>